<dbReference type="InterPro" id="IPR039448">
    <property type="entry name" value="Beta_helix"/>
</dbReference>
<dbReference type="InterPro" id="IPR011050">
    <property type="entry name" value="Pectin_lyase_fold/virulence"/>
</dbReference>
<comment type="caution">
    <text evidence="3">The sequence shown here is derived from an EMBL/GenBank/DDBJ whole genome shotgun (WGS) entry which is preliminary data.</text>
</comment>
<evidence type="ECO:0000256" key="1">
    <source>
        <dbReference type="SAM" id="SignalP"/>
    </source>
</evidence>
<dbReference type="InterPro" id="IPR015943">
    <property type="entry name" value="WD40/YVTN_repeat-like_dom_sf"/>
</dbReference>
<keyword evidence="4" id="KW-1185">Reference proteome</keyword>
<gene>
    <name evidence="3" type="ORF">ACFL6M_04405</name>
</gene>
<accession>A0ABV6YKE9</accession>
<feature type="chain" id="PRO_5047420300" evidence="1">
    <location>
        <begin position="23"/>
        <end position="538"/>
    </location>
</feature>
<dbReference type="NCBIfam" id="TIGR02276">
    <property type="entry name" value="beta_rpt_yvtn"/>
    <property type="match status" value="1"/>
</dbReference>
<dbReference type="Gene3D" id="2.160.20.10">
    <property type="entry name" value="Single-stranded right-handed beta-helix, Pectin lyase-like"/>
    <property type="match status" value="1"/>
</dbReference>
<dbReference type="Pfam" id="PF13229">
    <property type="entry name" value="Beta_helix"/>
    <property type="match status" value="1"/>
</dbReference>
<organism evidence="3 4">
    <name type="scientific">Eiseniibacteriota bacterium</name>
    <dbReference type="NCBI Taxonomy" id="2212470"/>
    <lineage>
        <taxon>Bacteria</taxon>
        <taxon>Candidatus Eiseniibacteriota</taxon>
    </lineage>
</organism>
<dbReference type="Gene3D" id="2.130.10.10">
    <property type="entry name" value="YVTN repeat-like/Quinoprotein amine dehydrogenase"/>
    <property type="match status" value="1"/>
</dbReference>
<dbReference type="SUPFAM" id="SSF50974">
    <property type="entry name" value="Nitrous oxide reductase, N-terminal domain"/>
    <property type="match status" value="1"/>
</dbReference>
<dbReference type="PANTHER" id="PTHR47197">
    <property type="entry name" value="PROTEIN NIRF"/>
    <property type="match status" value="1"/>
</dbReference>
<sequence length="538" mass="56260">MRAFIIAGLILARAFVVPSASSTTYLVLPDGTGDYATIQAAIDASAEGDTIALADGTFTGDGNHSIDFLGKAITVRSESGNADACVIDCESQRRAFDFHSAEDTTSVLDGIGITNGNAWPAGDFGWGGAVRCYQGSSPTIANCLFWNNHANHGGAIGCLYASSAHVRDCFFYENWASQGGAMGIYESSPTVERCEFRSDSAQWGGAVVVSFNNGTSVAEFKECVFDSSVGNGGPGGMYLYYSSPRLVNCTLVRSISEGIRTVGADPILQNTIIAHGVGGPGMADVGGSYPTLTCCDIYGNEGGDWIDFIADQSGIDGNISADPLFCDIENNDYQLQANSPCASFTDPNPECDLIGALGVGCEPPPDPGYLWVPNYEDDTVSRVDAGEHEVAATIPVGDGPSGIAVGRTYVYVTHRNSSFLYRIGKTTDAVTDSVDLSSVMAFGIGVAVDTTGYAFVVGRCSMGSSGVDCARLAKIDSSGVLIDWAVLPDIQGMGGVGAMWQIGVGLNRIGSGFIPWSRSWNVATGITVFDTESLSTVT</sequence>
<name>A0ABV6YKE9_UNCEI</name>
<dbReference type="InterPro" id="IPR012334">
    <property type="entry name" value="Pectin_lyas_fold"/>
</dbReference>
<feature type="non-terminal residue" evidence="3">
    <location>
        <position position="538"/>
    </location>
</feature>
<feature type="domain" description="Right handed beta helix" evidence="2">
    <location>
        <begin position="129"/>
        <end position="249"/>
    </location>
</feature>
<evidence type="ECO:0000313" key="3">
    <source>
        <dbReference type="EMBL" id="MFC1572822.1"/>
    </source>
</evidence>
<dbReference type="PANTHER" id="PTHR47197:SF3">
    <property type="entry name" value="DIHYDRO-HEME D1 DEHYDROGENASE"/>
    <property type="match status" value="1"/>
</dbReference>
<dbReference type="EMBL" id="JBHPKH010000041">
    <property type="protein sequence ID" value="MFC1572822.1"/>
    <property type="molecule type" value="Genomic_DNA"/>
</dbReference>
<proteinExistence type="predicted"/>
<dbReference type="InterPro" id="IPR011045">
    <property type="entry name" value="N2O_reductase_N"/>
</dbReference>
<dbReference type="InterPro" id="IPR051200">
    <property type="entry name" value="Host-pathogen_enzymatic-act"/>
</dbReference>
<evidence type="ECO:0000313" key="4">
    <source>
        <dbReference type="Proteomes" id="UP001593833"/>
    </source>
</evidence>
<dbReference type="SUPFAM" id="SSF51126">
    <property type="entry name" value="Pectin lyase-like"/>
    <property type="match status" value="1"/>
</dbReference>
<dbReference type="InterPro" id="IPR011964">
    <property type="entry name" value="YVTN_b-propeller_repeat"/>
</dbReference>
<keyword evidence="1" id="KW-0732">Signal</keyword>
<reference evidence="3 4" key="1">
    <citation type="submission" date="2024-09" db="EMBL/GenBank/DDBJ databases">
        <authorList>
            <person name="D'Angelo T."/>
        </authorList>
    </citation>
    <scope>NUCLEOTIDE SEQUENCE [LARGE SCALE GENOMIC DNA]</scope>
    <source>
        <strain evidence="3">SAG AM-320-E07</strain>
    </source>
</reference>
<dbReference type="Proteomes" id="UP001593833">
    <property type="component" value="Unassembled WGS sequence"/>
</dbReference>
<feature type="signal peptide" evidence="1">
    <location>
        <begin position="1"/>
        <end position="22"/>
    </location>
</feature>
<evidence type="ECO:0000259" key="2">
    <source>
        <dbReference type="Pfam" id="PF13229"/>
    </source>
</evidence>
<protein>
    <submittedName>
        <fullName evidence="3">Right-handed parallel beta-helix repeat-containing protein</fullName>
    </submittedName>
</protein>